<dbReference type="PANTHER" id="PTHR30328:SF54">
    <property type="entry name" value="HTH-TYPE TRANSCRIPTIONAL REPRESSOR SCO4008"/>
    <property type="match status" value="1"/>
</dbReference>
<organism evidence="4 5">
    <name type="scientific">Imperialibacter roseus</name>
    <dbReference type="NCBI Taxonomy" id="1324217"/>
    <lineage>
        <taxon>Bacteria</taxon>
        <taxon>Pseudomonadati</taxon>
        <taxon>Bacteroidota</taxon>
        <taxon>Cytophagia</taxon>
        <taxon>Cytophagales</taxon>
        <taxon>Flammeovirgaceae</taxon>
        <taxon>Imperialibacter</taxon>
    </lineage>
</organism>
<evidence type="ECO:0000259" key="3">
    <source>
        <dbReference type="PROSITE" id="PS50977"/>
    </source>
</evidence>
<accession>A0ABZ0INA5</accession>
<proteinExistence type="predicted"/>
<protein>
    <submittedName>
        <fullName evidence="4">TetR/AcrR family transcriptional regulator</fullName>
    </submittedName>
</protein>
<dbReference type="SUPFAM" id="SSF48498">
    <property type="entry name" value="Tetracyclin repressor-like, C-terminal domain"/>
    <property type="match status" value="1"/>
</dbReference>
<dbReference type="EMBL" id="CP136051">
    <property type="protein sequence ID" value="WOK05455.1"/>
    <property type="molecule type" value="Genomic_DNA"/>
</dbReference>
<feature type="DNA-binding region" description="H-T-H motif" evidence="2">
    <location>
        <begin position="28"/>
        <end position="47"/>
    </location>
</feature>
<sequence length="206" mass="23440">MTKDVSTERKILEAAREVFIQQGMAGARMQEIADKAGINKALLHYYFRSKDLLFERVFMETLQSNGPALFGILGKEMPLKEKLMQFVEHYVELMKNNPFMPLFVINEISRNPEKLFGKIGSQVSQVAMGLGLQLKAEAAKGTIRPIEPVDLISSIMGLCVFPVIAKPILRPVFGLSEEDYNKFLERRKKEVPVIIWNYLTDKSTNE</sequence>
<evidence type="ECO:0000256" key="1">
    <source>
        <dbReference type="ARBA" id="ARBA00023125"/>
    </source>
</evidence>
<dbReference type="RefSeq" id="WP_317488215.1">
    <property type="nucleotide sequence ID" value="NZ_CP136051.1"/>
</dbReference>
<dbReference type="InterPro" id="IPR050109">
    <property type="entry name" value="HTH-type_TetR-like_transc_reg"/>
</dbReference>
<keyword evidence="1 2" id="KW-0238">DNA-binding</keyword>
<dbReference type="Pfam" id="PF00440">
    <property type="entry name" value="TetR_N"/>
    <property type="match status" value="1"/>
</dbReference>
<dbReference type="PANTHER" id="PTHR30328">
    <property type="entry name" value="TRANSCRIPTIONAL REPRESSOR"/>
    <property type="match status" value="1"/>
</dbReference>
<dbReference type="SUPFAM" id="SSF46689">
    <property type="entry name" value="Homeodomain-like"/>
    <property type="match status" value="1"/>
</dbReference>
<name>A0ABZ0INA5_9BACT</name>
<feature type="domain" description="HTH tetR-type" evidence="3">
    <location>
        <begin position="5"/>
        <end position="65"/>
    </location>
</feature>
<dbReference type="InterPro" id="IPR009057">
    <property type="entry name" value="Homeodomain-like_sf"/>
</dbReference>
<keyword evidence="5" id="KW-1185">Reference proteome</keyword>
<evidence type="ECO:0000256" key="2">
    <source>
        <dbReference type="PROSITE-ProRule" id="PRU00335"/>
    </source>
</evidence>
<dbReference type="InterPro" id="IPR036271">
    <property type="entry name" value="Tet_transcr_reg_TetR-rel_C_sf"/>
</dbReference>
<dbReference type="PRINTS" id="PR00455">
    <property type="entry name" value="HTHTETR"/>
</dbReference>
<dbReference type="PROSITE" id="PS50977">
    <property type="entry name" value="HTH_TETR_2"/>
    <property type="match status" value="1"/>
</dbReference>
<dbReference type="Proteomes" id="UP001302349">
    <property type="component" value="Chromosome"/>
</dbReference>
<dbReference type="Gene3D" id="1.10.357.10">
    <property type="entry name" value="Tetracycline Repressor, domain 2"/>
    <property type="match status" value="1"/>
</dbReference>
<gene>
    <name evidence="4" type="ORF">RT717_20480</name>
</gene>
<reference evidence="4 5" key="1">
    <citation type="journal article" date="2023" name="Microbiol. Resour. Announc.">
        <title>Complete Genome Sequence of Imperialibacter roseus strain P4T.</title>
        <authorList>
            <person name="Tizabi D.R."/>
            <person name="Bachvaroff T."/>
            <person name="Hill R.T."/>
        </authorList>
    </citation>
    <scope>NUCLEOTIDE SEQUENCE [LARGE SCALE GENOMIC DNA]</scope>
    <source>
        <strain evidence="4 5">P4T</strain>
    </source>
</reference>
<evidence type="ECO:0000313" key="4">
    <source>
        <dbReference type="EMBL" id="WOK05455.1"/>
    </source>
</evidence>
<dbReference type="InterPro" id="IPR001647">
    <property type="entry name" value="HTH_TetR"/>
</dbReference>
<evidence type="ECO:0000313" key="5">
    <source>
        <dbReference type="Proteomes" id="UP001302349"/>
    </source>
</evidence>